<dbReference type="AlphaFoldDB" id="A0A381UHW0"/>
<proteinExistence type="predicted"/>
<protein>
    <submittedName>
        <fullName evidence="1">Uncharacterized protein</fullName>
    </submittedName>
</protein>
<dbReference type="EMBL" id="UINC01006338">
    <property type="protein sequence ID" value="SVA26937.1"/>
    <property type="molecule type" value="Genomic_DNA"/>
</dbReference>
<evidence type="ECO:0000313" key="1">
    <source>
        <dbReference type="EMBL" id="SVA26937.1"/>
    </source>
</evidence>
<organism evidence="1">
    <name type="scientific">marine metagenome</name>
    <dbReference type="NCBI Taxonomy" id="408172"/>
    <lineage>
        <taxon>unclassified sequences</taxon>
        <taxon>metagenomes</taxon>
        <taxon>ecological metagenomes</taxon>
    </lineage>
</organism>
<sequence length="1191" mass="131695">MAHENHIVDRLSTRLPSLLPDHIREDAPVFEMFLQAYFEYLESEIIVLTSKFELEGIRLEDGTSQTAARVLIEVGTASAEPDVATSKLLHESEIETFQVDEYIYGEKNGSIAKIKVINGLTLIVDTISGTGFAEGETITGRDGNLTGVIKTYKENSVVANNRLLDYSDIDQTLETFLQYFQKDFIPSLDLKDTQNARLTLKNIGSLYKQKGTADSVKFLMRLLYGMDAELKYPIDQTIHASVSGYNEERRVSITMDAGGVPKRNDKLVQYNDLDSTIIDAEAIVENSYIRDLAEREYGLSISLTHRGEFVKNKVATLIDRDGVTAYTGTLKGIVSTIDPTRGSIYVSQEDNSGDLLDEDGNGLLLEQASKGSMYELQDVVNFTGGKIDTDTINATSNITGVSRGGVEKIFIEEGGQNYVSGDMIVFDDDASGGNGAEAIIGSTGDELILEDALAFEQYEITATAGQTVFGGVSNGAAVRDDHGKPIAINLMHGKVEVHLDGVIQPQTTYSFAPDNITFTTNPNLSGGERIEIFTGKSRLLMEDGYEVLLDGYKTTNAGSVTSTDQRLRRIEITNPGAGYQRLPSVFPGGYLYFESITDGGLDPTPSDFQEGEGVTGETSNATGTILRLDIPNNRLVIKRSSSDTGVFQVGETVTGSNTNIEKTLVSERVSHGTAAKIYAWSQEIGAVEQLTISDQGNKFDADAVIDTETTYHNMLVQTPTSTLNKDVVITGSKSGATAQVQSYDNIRHILKYKNLDGMFIEDEQVNFENTDTFLILKNDPYTARGKVAGEGLLNDSFLSDTGYVSSEVGNIQDSKFYQSHSYVIKVGESINSYRSIVKDLVHPSGHIFFGEVAVESLLLGTSHYGVKDVPFEVNEQNKMGILSHVFVPTIIIPSYPTDNVLMEDSPMDGSGVPIRVMTEDNHLLENEDSRDNISVTNKLTTWMLHTMKSEVDAQDMIFQLQIAHDTAKDTGREDGSGHVNILNRKEFITTALDTKLDNEIGAERRPAITVFDTFIQQSPRRDGAVTVLNLETADHDYYVNNTDVPWNDFMGNVAIRPADSGKVFQIWNDEEILILEDGTRILNEEPLNYVRFDPFTRDLHGERILLEDESGSFLLEDETVEDSKEFFVTERSIELDNPHMYYEIGSNNDRMIFEDGDRMIKEDSGQTVNTFIPIGPTLKTLNKIAFQNCYK</sequence>
<name>A0A381UHW0_9ZZZZ</name>
<accession>A0A381UHW0</accession>
<reference evidence="1" key="1">
    <citation type="submission" date="2018-05" db="EMBL/GenBank/DDBJ databases">
        <authorList>
            <person name="Lanie J.A."/>
            <person name="Ng W.-L."/>
            <person name="Kazmierczak K.M."/>
            <person name="Andrzejewski T.M."/>
            <person name="Davidsen T.M."/>
            <person name="Wayne K.J."/>
            <person name="Tettelin H."/>
            <person name="Glass J.I."/>
            <person name="Rusch D."/>
            <person name="Podicherti R."/>
            <person name="Tsui H.-C.T."/>
            <person name="Winkler M.E."/>
        </authorList>
    </citation>
    <scope>NUCLEOTIDE SEQUENCE</scope>
</reference>
<feature type="non-terminal residue" evidence="1">
    <location>
        <position position="1191"/>
    </location>
</feature>
<gene>
    <name evidence="1" type="ORF">METZ01_LOCUS79791</name>
</gene>